<feature type="transmembrane region" description="Helical" evidence="1">
    <location>
        <begin position="194"/>
        <end position="211"/>
    </location>
</feature>
<gene>
    <name evidence="2" type="ordered locus">Sterm_0958</name>
</gene>
<dbReference type="Pfam" id="PF14187">
    <property type="entry name" value="DUF4310"/>
    <property type="match status" value="1"/>
</dbReference>
<sequence>MKSTKEKFWLSDKTFPILVALACAAMVGGTHMYIKHGTGALNEIFVIQLLDQGLQTGDYAAAAGFAFGFLLARILEGPLVGLLDVGGSLMTGVGIGIPAVLLSAGYGKSLNSFALSLIIGGAIGLVIGYIIIGIRKLMPENVSAAGTGIMMGAGNATGRFLGPLIILSAVQYNVPAGLGSIIGAALFYKIDKPIAGGAILGSMAFAGLGLLI</sequence>
<dbReference type="Proteomes" id="UP000000845">
    <property type="component" value="Chromosome"/>
</dbReference>
<keyword evidence="1" id="KW-0812">Transmembrane</keyword>
<organism evidence="2 3">
    <name type="scientific">Sebaldella termitidis (strain ATCC 33386 / NCTC 11300)</name>
    <dbReference type="NCBI Taxonomy" id="526218"/>
    <lineage>
        <taxon>Bacteria</taxon>
        <taxon>Fusobacteriati</taxon>
        <taxon>Fusobacteriota</taxon>
        <taxon>Fusobacteriia</taxon>
        <taxon>Fusobacteriales</taxon>
        <taxon>Leptotrichiaceae</taxon>
        <taxon>Sebaldella</taxon>
    </lineage>
</organism>
<keyword evidence="1" id="KW-1133">Transmembrane helix</keyword>
<evidence type="ECO:0008006" key="4">
    <source>
        <dbReference type="Google" id="ProtNLM"/>
    </source>
</evidence>
<feature type="transmembrane region" description="Helical" evidence="1">
    <location>
        <begin position="54"/>
        <end position="72"/>
    </location>
</feature>
<protein>
    <recommendedName>
        <fullName evidence="4">Inner membrane protein</fullName>
    </recommendedName>
</protein>
<dbReference type="InterPro" id="IPR025456">
    <property type="entry name" value="DUF4310"/>
</dbReference>
<dbReference type="RefSeq" id="WP_012860422.1">
    <property type="nucleotide sequence ID" value="NC_013517.1"/>
</dbReference>
<accession>D1AFE1</accession>
<evidence type="ECO:0000313" key="3">
    <source>
        <dbReference type="Proteomes" id="UP000000845"/>
    </source>
</evidence>
<feature type="transmembrane region" description="Helical" evidence="1">
    <location>
        <begin position="113"/>
        <end position="132"/>
    </location>
</feature>
<feature type="transmembrane region" description="Helical" evidence="1">
    <location>
        <begin position="15"/>
        <end position="34"/>
    </location>
</feature>
<reference evidence="2 3" key="2">
    <citation type="journal article" date="2010" name="Stand. Genomic Sci.">
        <title>Complete genome sequence of Sebaldella termitidis type strain (NCTC 11300).</title>
        <authorList>
            <person name="Harmon-Smith M."/>
            <person name="Celia L."/>
            <person name="Chertkov O."/>
            <person name="Lapidus A."/>
            <person name="Copeland A."/>
            <person name="Glavina Del Rio T."/>
            <person name="Nolan M."/>
            <person name="Lucas S."/>
            <person name="Tice H."/>
            <person name="Cheng J.F."/>
            <person name="Han C."/>
            <person name="Detter J.C."/>
            <person name="Bruce D."/>
            <person name="Goodwin L."/>
            <person name="Pitluck S."/>
            <person name="Pati A."/>
            <person name="Liolios K."/>
            <person name="Ivanova N."/>
            <person name="Mavromatis K."/>
            <person name="Mikhailova N."/>
            <person name="Chen A."/>
            <person name="Palaniappan K."/>
            <person name="Land M."/>
            <person name="Hauser L."/>
            <person name="Chang Y.J."/>
            <person name="Jeffries C.D."/>
            <person name="Brettin T."/>
            <person name="Goker M."/>
            <person name="Beck B."/>
            <person name="Bristow J."/>
            <person name="Eisen J.A."/>
            <person name="Markowitz V."/>
            <person name="Hugenholtz P."/>
            <person name="Kyrpides N.C."/>
            <person name="Klenk H.P."/>
            <person name="Chen F."/>
        </authorList>
    </citation>
    <scope>NUCLEOTIDE SEQUENCE [LARGE SCALE GENOMIC DNA]</scope>
    <source>
        <strain evidence="3">ATCC 33386 / NCTC 11300</strain>
    </source>
</reference>
<dbReference type="HOGENOM" id="CLU_112013_0_0_0"/>
<proteinExistence type="predicted"/>
<dbReference type="NCBIfam" id="TIGR03579">
    <property type="entry name" value="EF_0833"/>
    <property type="match status" value="1"/>
</dbReference>
<dbReference type="KEGG" id="str:Sterm_0958"/>
<dbReference type="eggNOG" id="ENOG502Z7QV">
    <property type="taxonomic scope" value="Bacteria"/>
</dbReference>
<feature type="transmembrane region" description="Helical" evidence="1">
    <location>
        <begin position="79"/>
        <end position="101"/>
    </location>
</feature>
<reference evidence="3" key="1">
    <citation type="submission" date="2009-09" db="EMBL/GenBank/DDBJ databases">
        <title>The complete chromosome of Sebaldella termitidis ATCC 33386.</title>
        <authorList>
            <consortium name="US DOE Joint Genome Institute (JGI-PGF)"/>
            <person name="Lucas S."/>
            <person name="Copeland A."/>
            <person name="Lapidus A."/>
            <person name="Glavina del Rio T."/>
            <person name="Dalin E."/>
            <person name="Tice H."/>
            <person name="Bruce D."/>
            <person name="Goodwin L."/>
            <person name="Pitluck S."/>
            <person name="Kyrpides N."/>
            <person name="Mavromatis K."/>
            <person name="Ivanova N."/>
            <person name="Mikhailova N."/>
            <person name="Sims D."/>
            <person name="Meincke L."/>
            <person name="Brettin T."/>
            <person name="Detter J.C."/>
            <person name="Han C."/>
            <person name="Larimer F."/>
            <person name="Land M."/>
            <person name="Hauser L."/>
            <person name="Markowitz V."/>
            <person name="Cheng J.F."/>
            <person name="Hugenholtz P."/>
            <person name="Woyke T."/>
            <person name="Wu D."/>
            <person name="Eisen J.A."/>
        </authorList>
    </citation>
    <scope>NUCLEOTIDE SEQUENCE [LARGE SCALE GENOMIC DNA]</scope>
    <source>
        <strain evidence="3">ATCC 33386 / NCTC 11300</strain>
    </source>
</reference>
<evidence type="ECO:0000313" key="2">
    <source>
        <dbReference type="EMBL" id="ACZ07826.1"/>
    </source>
</evidence>
<feature type="transmembrane region" description="Helical" evidence="1">
    <location>
        <begin position="160"/>
        <end position="188"/>
    </location>
</feature>
<evidence type="ECO:0000256" key="1">
    <source>
        <dbReference type="SAM" id="Phobius"/>
    </source>
</evidence>
<dbReference type="STRING" id="526218.Sterm_0958"/>
<keyword evidence="1" id="KW-0472">Membrane</keyword>
<dbReference type="EMBL" id="CP001739">
    <property type="protein sequence ID" value="ACZ07826.1"/>
    <property type="molecule type" value="Genomic_DNA"/>
</dbReference>
<keyword evidence="3" id="KW-1185">Reference proteome</keyword>
<dbReference type="AlphaFoldDB" id="D1AFE1"/>
<name>D1AFE1_SEBTE</name>